<sequence length="135" mass="14503">MDIFSAGSRPTLRAPKDYFTGTVWQDPIVSAPAPARLAATRVAFEPGARTAWHTHPLGQTLYVVTGIGRVQTEGGPVREIRAGDVVWIPPGEKHWHGASPTNGMTHIAMQEALDGSFATWMEHVSDADYAAVPSA</sequence>
<evidence type="ECO:0000259" key="1">
    <source>
        <dbReference type="Pfam" id="PF07883"/>
    </source>
</evidence>
<evidence type="ECO:0000313" key="3">
    <source>
        <dbReference type="Proteomes" id="UP000199615"/>
    </source>
</evidence>
<organism evidence="2 3">
    <name type="scientific">Rhodopseudomonas pseudopalustris</name>
    <dbReference type="NCBI Taxonomy" id="1513892"/>
    <lineage>
        <taxon>Bacteria</taxon>
        <taxon>Pseudomonadati</taxon>
        <taxon>Pseudomonadota</taxon>
        <taxon>Alphaproteobacteria</taxon>
        <taxon>Hyphomicrobiales</taxon>
        <taxon>Nitrobacteraceae</taxon>
        <taxon>Rhodopseudomonas</taxon>
    </lineage>
</organism>
<dbReference type="Gene3D" id="2.60.120.10">
    <property type="entry name" value="Jelly Rolls"/>
    <property type="match status" value="1"/>
</dbReference>
<keyword evidence="3" id="KW-1185">Reference proteome</keyword>
<dbReference type="RefSeq" id="WP_011503044.1">
    <property type="nucleotide sequence ID" value="NZ_FODT01000005.1"/>
</dbReference>
<proteinExistence type="predicted"/>
<dbReference type="InterPro" id="IPR011051">
    <property type="entry name" value="RmlC_Cupin_sf"/>
</dbReference>
<gene>
    <name evidence="2" type="ORF">SAMN05444123_10591</name>
</gene>
<dbReference type="Pfam" id="PF07883">
    <property type="entry name" value="Cupin_2"/>
    <property type="match status" value="1"/>
</dbReference>
<dbReference type="OrthoDB" id="9802489at2"/>
<dbReference type="InterPro" id="IPR014710">
    <property type="entry name" value="RmlC-like_jellyroll"/>
</dbReference>
<feature type="domain" description="Cupin type-2" evidence="1">
    <location>
        <begin position="41"/>
        <end position="97"/>
    </location>
</feature>
<dbReference type="InterPro" id="IPR047263">
    <property type="entry name" value="HNL-like_cupin"/>
</dbReference>
<dbReference type="PANTHER" id="PTHR43698:SF1">
    <property type="entry name" value="BLL4564 PROTEIN"/>
    <property type="match status" value="1"/>
</dbReference>
<dbReference type="SUPFAM" id="SSF51182">
    <property type="entry name" value="RmlC-like cupins"/>
    <property type="match status" value="1"/>
</dbReference>
<dbReference type="AlphaFoldDB" id="A0A1H8SWS3"/>
<evidence type="ECO:0000313" key="2">
    <source>
        <dbReference type="EMBL" id="SEO82643.1"/>
    </source>
</evidence>
<name>A0A1H8SWS3_9BRAD</name>
<dbReference type="Proteomes" id="UP000199615">
    <property type="component" value="Unassembled WGS sequence"/>
</dbReference>
<reference evidence="3" key="1">
    <citation type="submission" date="2016-10" db="EMBL/GenBank/DDBJ databases">
        <authorList>
            <person name="Varghese N."/>
            <person name="Submissions S."/>
        </authorList>
    </citation>
    <scope>NUCLEOTIDE SEQUENCE [LARGE SCALE GENOMIC DNA]</scope>
    <source>
        <strain evidence="3">DSM 123</strain>
    </source>
</reference>
<protein>
    <submittedName>
        <fullName evidence="2">Cupin domain protein</fullName>
    </submittedName>
</protein>
<dbReference type="CDD" id="cd02233">
    <property type="entry name" value="cupin_HNL-like"/>
    <property type="match status" value="1"/>
</dbReference>
<dbReference type="EMBL" id="FODT01000005">
    <property type="protein sequence ID" value="SEO82643.1"/>
    <property type="molecule type" value="Genomic_DNA"/>
</dbReference>
<dbReference type="PANTHER" id="PTHR43698">
    <property type="entry name" value="RIBD C-TERMINAL DOMAIN CONTAINING PROTEIN"/>
    <property type="match status" value="1"/>
</dbReference>
<accession>A0A1H8SWS3</accession>
<dbReference type="InterPro" id="IPR013096">
    <property type="entry name" value="Cupin_2"/>
</dbReference>